<organism evidence="2 3">
    <name type="scientific">Dactylosporangium maewongense</name>
    <dbReference type="NCBI Taxonomy" id="634393"/>
    <lineage>
        <taxon>Bacteria</taxon>
        <taxon>Bacillati</taxon>
        <taxon>Actinomycetota</taxon>
        <taxon>Actinomycetes</taxon>
        <taxon>Micromonosporales</taxon>
        <taxon>Micromonosporaceae</taxon>
        <taxon>Dactylosporangium</taxon>
    </lineage>
</organism>
<reference evidence="2 3" key="1">
    <citation type="journal article" date="2019" name="Int. J. Syst. Evol. Microbiol.">
        <title>The Global Catalogue of Microorganisms (GCM) 10K type strain sequencing project: providing services to taxonomists for standard genome sequencing and annotation.</title>
        <authorList>
            <consortium name="The Broad Institute Genomics Platform"/>
            <consortium name="The Broad Institute Genome Sequencing Center for Infectious Disease"/>
            <person name="Wu L."/>
            <person name="Ma J."/>
        </authorList>
    </citation>
    <scope>NUCLEOTIDE SEQUENCE [LARGE SCALE GENOMIC DNA]</scope>
    <source>
        <strain evidence="2 3">JCM 15933</strain>
    </source>
</reference>
<feature type="region of interest" description="Disordered" evidence="1">
    <location>
        <begin position="31"/>
        <end position="55"/>
    </location>
</feature>
<sequence length="80" mass="8797">MSADFAIASSVARRISMYFAIAVLLAFWGSRPDPLTPRSNGPTRRSTRAPENLSRVRPVDTVRAADRRSAARLAVADEPR</sequence>
<evidence type="ECO:0000313" key="2">
    <source>
        <dbReference type="EMBL" id="GAA1525975.1"/>
    </source>
</evidence>
<name>A0ABN2AU42_9ACTN</name>
<keyword evidence="3" id="KW-1185">Reference proteome</keyword>
<dbReference type="Proteomes" id="UP001501470">
    <property type="component" value="Unassembled WGS sequence"/>
</dbReference>
<dbReference type="EMBL" id="BAAAQD010000009">
    <property type="protein sequence ID" value="GAA1525975.1"/>
    <property type="molecule type" value="Genomic_DNA"/>
</dbReference>
<gene>
    <name evidence="2" type="ORF">GCM10009827_048450</name>
</gene>
<evidence type="ECO:0000313" key="3">
    <source>
        <dbReference type="Proteomes" id="UP001501470"/>
    </source>
</evidence>
<comment type="caution">
    <text evidence="2">The sequence shown here is derived from an EMBL/GenBank/DDBJ whole genome shotgun (WGS) entry which is preliminary data.</text>
</comment>
<accession>A0ABN2AU42</accession>
<proteinExistence type="predicted"/>
<evidence type="ECO:0000256" key="1">
    <source>
        <dbReference type="SAM" id="MobiDB-lite"/>
    </source>
</evidence>
<protein>
    <submittedName>
        <fullName evidence="2">Uncharacterized protein</fullName>
    </submittedName>
</protein>